<gene>
    <name evidence="7" type="ORF">HPP92_000287</name>
</gene>
<dbReference type="GO" id="GO:0035251">
    <property type="term" value="F:UDP-glucosyltransferase activity"/>
    <property type="evidence" value="ECO:0007669"/>
    <property type="project" value="TreeGrafter"/>
</dbReference>
<dbReference type="PANTHER" id="PTHR48047:SF45">
    <property type="entry name" value="SCOPOLETIN GLUCOSYLTRANSFERASE-LIKE"/>
    <property type="match status" value="1"/>
</dbReference>
<protein>
    <recommendedName>
        <fullName evidence="5">Glycosyltransferase</fullName>
        <ecNumber evidence="5">2.4.1.-</ecNumber>
    </recommendedName>
</protein>
<evidence type="ECO:0000256" key="5">
    <source>
        <dbReference type="RuleBase" id="RU362057"/>
    </source>
</evidence>
<proteinExistence type="inferred from homology"/>
<evidence type="ECO:0000256" key="6">
    <source>
        <dbReference type="SAM" id="Coils"/>
    </source>
</evidence>
<keyword evidence="2 4" id="KW-0328">Glycosyltransferase</keyword>
<dbReference type="SUPFAM" id="SSF53756">
    <property type="entry name" value="UDP-Glycosyltransferase/glycogen phosphorylase"/>
    <property type="match status" value="1"/>
</dbReference>
<dbReference type="InterPro" id="IPR002213">
    <property type="entry name" value="UDP_glucos_trans"/>
</dbReference>
<evidence type="ECO:0000256" key="2">
    <source>
        <dbReference type="ARBA" id="ARBA00022676"/>
    </source>
</evidence>
<dbReference type="Proteomes" id="UP000639772">
    <property type="component" value="Chromosome 1"/>
</dbReference>
<dbReference type="EC" id="2.4.1.-" evidence="5"/>
<sequence>MKQRAMDICEKWKIKKQDATSFYINQPSRSLPLSFVFFDRLPSENRRREMGLTAKWASDLHMLFFPYMAQGHMLPMIDMAKVFSSHGATVTILTTPANSLIIGPVIDRFNSSSSSSSSPVSIHVIPFPSAAAGLPPGCENRSFLPSESLRPNFYRAINLLRLPFDQVLRSLRPDAVVTDMFMPWTYQVATDHGILRLVFDGTGFFSRCAEEAFSRFRPLDSLPLESRSEAFIHPGLPHRIEMLPSQFLEFSSETPMAAFDEMNRLRKEVDPKSYGTIVNSFYELEPDYVDHYRKVIGRKAWHVGPLSLCNENRVDRASRGRSQSEADIFLDWLDGKKKGSVIYICFGSAALVSGTQLREMALALEASGFPFLWVLPRVNSNDWVPDGFEEKGMVVRGWAPQLLILNHEAVAGFVTHCGWNSVTEGIAAGLPMVTWPLFAEQFYNERLLVDVVKVGVAVGSKVYALPGEKGGLVKASEVEEAVRKVMGEGEEAEQRRRRAMEMARKARRAVEDGGSSYEDARNLIRELLEKKAEKITGEEGE</sequence>
<dbReference type="PANTHER" id="PTHR48047">
    <property type="entry name" value="GLYCOSYLTRANSFERASE"/>
    <property type="match status" value="1"/>
</dbReference>
<comment type="similarity">
    <text evidence="1 4">Belongs to the UDP-glycosyltransferase family.</text>
</comment>
<dbReference type="AlphaFoldDB" id="A0A835VKB3"/>
<accession>A0A835VKB3</accession>
<keyword evidence="6" id="KW-0175">Coiled coil</keyword>
<name>A0A835VKB3_VANPL</name>
<feature type="coiled-coil region" evidence="6">
    <location>
        <begin position="475"/>
        <end position="509"/>
    </location>
</feature>
<dbReference type="InterPro" id="IPR035595">
    <property type="entry name" value="UDP_glycos_trans_CS"/>
</dbReference>
<organism evidence="7 8">
    <name type="scientific">Vanilla planifolia</name>
    <name type="common">Vanilla</name>
    <dbReference type="NCBI Taxonomy" id="51239"/>
    <lineage>
        <taxon>Eukaryota</taxon>
        <taxon>Viridiplantae</taxon>
        <taxon>Streptophyta</taxon>
        <taxon>Embryophyta</taxon>
        <taxon>Tracheophyta</taxon>
        <taxon>Spermatophyta</taxon>
        <taxon>Magnoliopsida</taxon>
        <taxon>Liliopsida</taxon>
        <taxon>Asparagales</taxon>
        <taxon>Orchidaceae</taxon>
        <taxon>Vanilloideae</taxon>
        <taxon>Vanilleae</taxon>
        <taxon>Vanilla</taxon>
    </lineage>
</organism>
<dbReference type="OrthoDB" id="731962at2759"/>
<dbReference type="PROSITE" id="PS00375">
    <property type="entry name" value="UDPGT"/>
    <property type="match status" value="1"/>
</dbReference>
<evidence type="ECO:0000313" key="7">
    <source>
        <dbReference type="EMBL" id="KAG0500215.1"/>
    </source>
</evidence>
<evidence type="ECO:0000256" key="3">
    <source>
        <dbReference type="ARBA" id="ARBA00022679"/>
    </source>
</evidence>
<evidence type="ECO:0000256" key="4">
    <source>
        <dbReference type="RuleBase" id="RU003718"/>
    </source>
</evidence>
<dbReference type="Gene3D" id="3.40.50.2000">
    <property type="entry name" value="Glycogen Phosphorylase B"/>
    <property type="match status" value="2"/>
</dbReference>
<reference evidence="7 8" key="1">
    <citation type="journal article" date="2020" name="Nat. Food">
        <title>A phased Vanilla planifolia genome enables genetic improvement of flavour and production.</title>
        <authorList>
            <person name="Hasing T."/>
            <person name="Tang H."/>
            <person name="Brym M."/>
            <person name="Khazi F."/>
            <person name="Huang T."/>
            <person name="Chambers A.H."/>
        </authorList>
    </citation>
    <scope>NUCLEOTIDE SEQUENCE [LARGE SCALE GENOMIC DNA]</scope>
    <source>
        <tissue evidence="7">Leaf</tissue>
    </source>
</reference>
<dbReference type="Pfam" id="PF00201">
    <property type="entry name" value="UDPGT"/>
    <property type="match status" value="1"/>
</dbReference>
<evidence type="ECO:0000256" key="1">
    <source>
        <dbReference type="ARBA" id="ARBA00009995"/>
    </source>
</evidence>
<dbReference type="EMBL" id="JADCNM010000001">
    <property type="protein sequence ID" value="KAG0500215.1"/>
    <property type="molecule type" value="Genomic_DNA"/>
</dbReference>
<dbReference type="CDD" id="cd03784">
    <property type="entry name" value="GT1_Gtf-like"/>
    <property type="match status" value="1"/>
</dbReference>
<keyword evidence="3 4" id="KW-0808">Transferase</keyword>
<dbReference type="FunFam" id="3.40.50.2000:FF:000063">
    <property type="entry name" value="Glycosyltransferase"/>
    <property type="match status" value="1"/>
</dbReference>
<comment type="caution">
    <text evidence="7">The sequence shown here is derived from an EMBL/GenBank/DDBJ whole genome shotgun (WGS) entry which is preliminary data.</text>
</comment>
<evidence type="ECO:0000313" key="8">
    <source>
        <dbReference type="Proteomes" id="UP000639772"/>
    </source>
</evidence>